<evidence type="ECO:0000256" key="1">
    <source>
        <dbReference type="SAM" id="MobiDB-lite"/>
    </source>
</evidence>
<reference evidence="2" key="1">
    <citation type="journal article" date="2023" name="IMA Fungus">
        <title>Comparative genomic study of the Penicillium genus elucidates a diverse pangenome and 15 lateral gene transfer events.</title>
        <authorList>
            <person name="Petersen C."/>
            <person name="Sorensen T."/>
            <person name="Nielsen M.R."/>
            <person name="Sondergaard T.E."/>
            <person name="Sorensen J.L."/>
            <person name="Fitzpatrick D.A."/>
            <person name="Frisvad J.C."/>
            <person name="Nielsen K.L."/>
        </authorList>
    </citation>
    <scope>NUCLEOTIDE SEQUENCE</scope>
    <source>
        <strain evidence="2">IBT 15450</strain>
    </source>
</reference>
<dbReference type="Proteomes" id="UP001219568">
    <property type="component" value="Unassembled WGS sequence"/>
</dbReference>
<evidence type="ECO:0000313" key="3">
    <source>
        <dbReference type="Proteomes" id="UP001219568"/>
    </source>
</evidence>
<reference evidence="2" key="2">
    <citation type="submission" date="2023-01" db="EMBL/GenBank/DDBJ databases">
        <authorList>
            <person name="Petersen C."/>
        </authorList>
    </citation>
    <scope>NUCLEOTIDE SEQUENCE</scope>
    <source>
        <strain evidence="2">IBT 15450</strain>
    </source>
</reference>
<accession>A0AAD6NBH4</accession>
<proteinExistence type="predicted"/>
<comment type="caution">
    <text evidence="2">The sequence shown here is derived from an EMBL/GenBank/DDBJ whole genome shotgun (WGS) entry which is preliminary data.</text>
</comment>
<dbReference type="EMBL" id="JAQJZL010000003">
    <property type="protein sequence ID" value="KAJ6048110.1"/>
    <property type="molecule type" value="Genomic_DNA"/>
</dbReference>
<protein>
    <submittedName>
        <fullName evidence="2">Uncharacterized protein</fullName>
    </submittedName>
</protein>
<dbReference type="AlphaFoldDB" id="A0AAD6NBH4"/>
<organism evidence="2 3">
    <name type="scientific">Penicillium canescens</name>
    <dbReference type="NCBI Taxonomy" id="5083"/>
    <lineage>
        <taxon>Eukaryota</taxon>
        <taxon>Fungi</taxon>
        <taxon>Dikarya</taxon>
        <taxon>Ascomycota</taxon>
        <taxon>Pezizomycotina</taxon>
        <taxon>Eurotiomycetes</taxon>
        <taxon>Eurotiomycetidae</taxon>
        <taxon>Eurotiales</taxon>
        <taxon>Aspergillaceae</taxon>
        <taxon>Penicillium</taxon>
    </lineage>
</organism>
<keyword evidence="3" id="KW-1185">Reference proteome</keyword>
<evidence type="ECO:0000313" key="2">
    <source>
        <dbReference type="EMBL" id="KAJ6048110.1"/>
    </source>
</evidence>
<feature type="region of interest" description="Disordered" evidence="1">
    <location>
        <begin position="1"/>
        <end position="22"/>
    </location>
</feature>
<gene>
    <name evidence="2" type="ORF">N7460_004257</name>
</gene>
<sequence length="230" mass="26066">MHCLKPSEANKQLPYKPHPTMEGDPNLLPGPVVVFMARADDLNDHPYARGLGTTLSQTQMHEYLRSTLIMTAAEHRKKYGMLGCRPHKMQTIIHPANNKISRGSKISRYLFAALQEAREAVTECIFVLNSWDGWTTDPATIGDLCEAFKDVAFTIRVYAGTPRQFYEANAHTVNGYLDRHIQLDDAVIQMDRDTGLFVRMFDALGAMHYGVPFPTERAEHLVQYDSRLAR</sequence>
<name>A0AAD6NBH4_PENCN</name>